<dbReference type="Proteomes" id="UP000499080">
    <property type="component" value="Unassembled WGS sequence"/>
</dbReference>
<evidence type="ECO:0000313" key="1">
    <source>
        <dbReference type="EMBL" id="GBO05474.1"/>
    </source>
</evidence>
<keyword evidence="2" id="KW-1185">Reference proteome</keyword>
<dbReference type="EMBL" id="BGPR01032103">
    <property type="protein sequence ID" value="GBO05474.1"/>
    <property type="molecule type" value="Genomic_DNA"/>
</dbReference>
<evidence type="ECO:0000313" key="2">
    <source>
        <dbReference type="Proteomes" id="UP000499080"/>
    </source>
</evidence>
<gene>
    <name evidence="1" type="ORF">AVEN_189468_1</name>
</gene>
<name>A0A4Y2U0K1_ARAVE</name>
<sequence>MGELGHLSNNVLSVFPQTFRDDSDQHYPLDFKDLVTNIIWSRNSIEVLGCDGTTENTGASNGSISLFENALKHPVQAVLRIITNLIELPLRKVMVTLDGPTSGPTSFSGPVGKRLRSCQDLPVVEYNKRESIFPEINFKELSTNQEYLWDICQALVKGECPQDLASRILETSLMQGG</sequence>
<organism evidence="1 2">
    <name type="scientific">Araneus ventricosus</name>
    <name type="common">Orbweaver spider</name>
    <name type="synonym">Epeira ventricosa</name>
    <dbReference type="NCBI Taxonomy" id="182803"/>
    <lineage>
        <taxon>Eukaryota</taxon>
        <taxon>Metazoa</taxon>
        <taxon>Ecdysozoa</taxon>
        <taxon>Arthropoda</taxon>
        <taxon>Chelicerata</taxon>
        <taxon>Arachnida</taxon>
        <taxon>Araneae</taxon>
        <taxon>Araneomorphae</taxon>
        <taxon>Entelegynae</taxon>
        <taxon>Araneoidea</taxon>
        <taxon>Araneidae</taxon>
        <taxon>Araneus</taxon>
    </lineage>
</organism>
<reference evidence="1 2" key="1">
    <citation type="journal article" date="2019" name="Sci. Rep.">
        <title>Orb-weaving spider Araneus ventricosus genome elucidates the spidroin gene catalogue.</title>
        <authorList>
            <person name="Kono N."/>
            <person name="Nakamura H."/>
            <person name="Ohtoshi R."/>
            <person name="Moran D.A.P."/>
            <person name="Shinohara A."/>
            <person name="Yoshida Y."/>
            <person name="Fujiwara M."/>
            <person name="Mori M."/>
            <person name="Tomita M."/>
            <person name="Arakawa K."/>
        </authorList>
    </citation>
    <scope>NUCLEOTIDE SEQUENCE [LARGE SCALE GENOMIC DNA]</scope>
</reference>
<comment type="caution">
    <text evidence="1">The sequence shown here is derived from an EMBL/GenBank/DDBJ whole genome shotgun (WGS) entry which is preliminary data.</text>
</comment>
<proteinExistence type="predicted"/>
<protein>
    <submittedName>
        <fullName evidence="1">Uncharacterized protein</fullName>
    </submittedName>
</protein>
<dbReference type="OrthoDB" id="7986506at2759"/>
<dbReference type="AlphaFoldDB" id="A0A4Y2U0K1"/>
<accession>A0A4Y2U0K1</accession>